<dbReference type="GO" id="GO:0005634">
    <property type="term" value="C:nucleus"/>
    <property type="evidence" value="ECO:0007669"/>
    <property type="project" value="UniProtKB-SubCell"/>
</dbReference>
<dbReference type="PROSITE" id="PS50157">
    <property type="entry name" value="ZINC_FINGER_C2H2_2"/>
    <property type="match status" value="1"/>
</dbReference>
<dbReference type="AlphaFoldDB" id="A0AAN4Z476"/>
<comment type="caution">
    <text evidence="9">The sequence shown here is derived from an EMBL/GenBank/DDBJ whole genome shotgun (WGS) entry which is preliminary data.</text>
</comment>
<dbReference type="PANTHER" id="PTHR24381:SF393">
    <property type="entry name" value="CHROMATIN-LINKED ADAPTOR FOR MSL PROTEINS, ISOFORM B"/>
    <property type="match status" value="1"/>
</dbReference>
<keyword evidence="6" id="KW-0539">Nucleus</keyword>
<keyword evidence="10" id="KW-1185">Reference proteome</keyword>
<dbReference type="Gene3D" id="3.30.160.60">
    <property type="entry name" value="Classic Zinc Finger"/>
    <property type="match status" value="1"/>
</dbReference>
<dbReference type="GO" id="GO:0008270">
    <property type="term" value="F:zinc ion binding"/>
    <property type="evidence" value="ECO:0007669"/>
    <property type="project" value="UniProtKB-KW"/>
</dbReference>
<feature type="non-terminal residue" evidence="9">
    <location>
        <position position="1"/>
    </location>
</feature>
<comment type="subcellular location">
    <subcellularLocation>
        <location evidence="1">Nucleus</location>
    </subcellularLocation>
</comment>
<dbReference type="Pfam" id="PF00096">
    <property type="entry name" value="zf-C2H2"/>
    <property type="match status" value="1"/>
</dbReference>
<evidence type="ECO:0000256" key="4">
    <source>
        <dbReference type="ARBA" id="ARBA00022771"/>
    </source>
</evidence>
<name>A0AAN4Z476_9BILA</name>
<keyword evidence="5" id="KW-0862">Zinc</keyword>
<evidence type="ECO:0000313" key="10">
    <source>
        <dbReference type="Proteomes" id="UP001328107"/>
    </source>
</evidence>
<evidence type="ECO:0000256" key="5">
    <source>
        <dbReference type="ARBA" id="ARBA00022833"/>
    </source>
</evidence>
<dbReference type="GO" id="GO:0000981">
    <property type="term" value="F:DNA-binding transcription factor activity, RNA polymerase II-specific"/>
    <property type="evidence" value="ECO:0007669"/>
    <property type="project" value="TreeGrafter"/>
</dbReference>
<evidence type="ECO:0000313" key="9">
    <source>
        <dbReference type="EMBL" id="GMR32261.1"/>
    </source>
</evidence>
<feature type="non-terminal residue" evidence="9">
    <location>
        <position position="78"/>
    </location>
</feature>
<dbReference type="Proteomes" id="UP001328107">
    <property type="component" value="Unassembled WGS sequence"/>
</dbReference>
<dbReference type="InterPro" id="IPR013087">
    <property type="entry name" value="Znf_C2H2_type"/>
</dbReference>
<keyword evidence="2" id="KW-0479">Metal-binding</keyword>
<evidence type="ECO:0000256" key="6">
    <source>
        <dbReference type="ARBA" id="ARBA00023242"/>
    </source>
</evidence>
<keyword evidence="4 7" id="KW-0863">Zinc-finger</keyword>
<evidence type="ECO:0000259" key="8">
    <source>
        <dbReference type="PROSITE" id="PS50157"/>
    </source>
</evidence>
<dbReference type="FunFam" id="3.30.160.60:FF:000038">
    <property type="entry name" value="Zinc finger protein 624"/>
    <property type="match status" value="1"/>
</dbReference>
<protein>
    <recommendedName>
        <fullName evidence="8">C2H2-type domain-containing protein</fullName>
    </recommendedName>
</protein>
<evidence type="ECO:0000256" key="7">
    <source>
        <dbReference type="PROSITE-ProRule" id="PRU00042"/>
    </source>
</evidence>
<dbReference type="SUPFAM" id="SSF57667">
    <property type="entry name" value="beta-beta-alpha zinc fingers"/>
    <property type="match status" value="1"/>
</dbReference>
<dbReference type="GO" id="GO:0000977">
    <property type="term" value="F:RNA polymerase II transcription regulatory region sequence-specific DNA binding"/>
    <property type="evidence" value="ECO:0007669"/>
    <property type="project" value="TreeGrafter"/>
</dbReference>
<dbReference type="PANTHER" id="PTHR24381">
    <property type="entry name" value="ZINC FINGER PROTEIN"/>
    <property type="match status" value="1"/>
</dbReference>
<dbReference type="InterPro" id="IPR036236">
    <property type="entry name" value="Znf_C2H2_sf"/>
</dbReference>
<keyword evidence="3" id="KW-0677">Repeat</keyword>
<evidence type="ECO:0000256" key="3">
    <source>
        <dbReference type="ARBA" id="ARBA00022737"/>
    </source>
</evidence>
<evidence type="ECO:0000256" key="1">
    <source>
        <dbReference type="ARBA" id="ARBA00004123"/>
    </source>
</evidence>
<evidence type="ECO:0000256" key="2">
    <source>
        <dbReference type="ARBA" id="ARBA00022723"/>
    </source>
</evidence>
<organism evidence="9 10">
    <name type="scientific">Pristionchus mayeri</name>
    <dbReference type="NCBI Taxonomy" id="1317129"/>
    <lineage>
        <taxon>Eukaryota</taxon>
        <taxon>Metazoa</taxon>
        <taxon>Ecdysozoa</taxon>
        <taxon>Nematoda</taxon>
        <taxon>Chromadorea</taxon>
        <taxon>Rhabditida</taxon>
        <taxon>Rhabditina</taxon>
        <taxon>Diplogasteromorpha</taxon>
        <taxon>Diplogasteroidea</taxon>
        <taxon>Neodiplogasteridae</taxon>
        <taxon>Pristionchus</taxon>
    </lineage>
</organism>
<sequence>FTQSTSLNAHKLIHLPDGDPRKKTREYNVCRLRFTREELEEHKRTHMNRDYDVEKPFKCFSCDKGFARLQHLQRHQIE</sequence>
<accession>A0AAN4Z476</accession>
<proteinExistence type="predicted"/>
<reference evidence="10" key="1">
    <citation type="submission" date="2022-10" db="EMBL/GenBank/DDBJ databases">
        <title>Genome assembly of Pristionchus species.</title>
        <authorList>
            <person name="Yoshida K."/>
            <person name="Sommer R.J."/>
        </authorList>
    </citation>
    <scope>NUCLEOTIDE SEQUENCE [LARGE SCALE GENOMIC DNA]</scope>
    <source>
        <strain evidence="10">RS5460</strain>
    </source>
</reference>
<dbReference type="EMBL" id="BTRK01000001">
    <property type="protein sequence ID" value="GMR32261.1"/>
    <property type="molecule type" value="Genomic_DNA"/>
</dbReference>
<feature type="domain" description="C2H2-type" evidence="8">
    <location>
        <begin position="57"/>
        <end position="78"/>
    </location>
</feature>
<gene>
    <name evidence="9" type="ORF">PMAYCL1PPCAC_02456</name>
</gene>